<dbReference type="InParanoid" id="T0PT06"/>
<evidence type="ECO:0000313" key="1">
    <source>
        <dbReference type="EMBL" id="EQC25371.1"/>
    </source>
</evidence>
<proteinExistence type="predicted"/>
<dbReference type="GeneID" id="19957507"/>
<organism evidence="1 2">
    <name type="scientific">Saprolegnia diclina (strain VS20)</name>
    <dbReference type="NCBI Taxonomy" id="1156394"/>
    <lineage>
        <taxon>Eukaryota</taxon>
        <taxon>Sar</taxon>
        <taxon>Stramenopiles</taxon>
        <taxon>Oomycota</taxon>
        <taxon>Saprolegniomycetes</taxon>
        <taxon>Saprolegniales</taxon>
        <taxon>Saprolegniaceae</taxon>
        <taxon>Saprolegnia</taxon>
    </lineage>
</organism>
<dbReference type="OrthoDB" id="10365020at2759"/>
<evidence type="ECO:0000313" key="2">
    <source>
        <dbReference type="Proteomes" id="UP000030762"/>
    </source>
</evidence>
<dbReference type="Proteomes" id="UP000030762">
    <property type="component" value="Unassembled WGS sequence"/>
</dbReference>
<dbReference type="VEuPathDB" id="FungiDB:SDRG_16780"/>
<gene>
    <name evidence="1" type="ORF">SDRG_16780</name>
</gene>
<dbReference type="OMA" id="LEPYVWS"/>
<dbReference type="RefSeq" id="XP_008621221.1">
    <property type="nucleotide sequence ID" value="XM_008622999.1"/>
</dbReference>
<dbReference type="AlphaFoldDB" id="T0PT06"/>
<keyword evidence="2" id="KW-1185">Reference proteome</keyword>
<dbReference type="EMBL" id="JH767283">
    <property type="protein sequence ID" value="EQC25371.1"/>
    <property type="molecule type" value="Genomic_DNA"/>
</dbReference>
<reference evidence="1 2" key="1">
    <citation type="submission" date="2012-04" db="EMBL/GenBank/DDBJ databases">
        <title>The Genome Sequence of Saprolegnia declina VS20.</title>
        <authorList>
            <consortium name="The Broad Institute Genome Sequencing Platform"/>
            <person name="Russ C."/>
            <person name="Nusbaum C."/>
            <person name="Tyler B."/>
            <person name="van West P."/>
            <person name="Dieguez-Uribeondo J."/>
            <person name="de Bruijn I."/>
            <person name="Tripathy S."/>
            <person name="Jiang R."/>
            <person name="Young S.K."/>
            <person name="Zeng Q."/>
            <person name="Gargeya S."/>
            <person name="Fitzgerald M."/>
            <person name="Haas B."/>
            <person name="Abouelleil A."/>
            <person name="Alvarado L."/>
            <person name="Arachchi H.M."/>
            <person name="Berlin A."/>
            <person name="Chapman S.B."/>
            <person name="Goldberg J."/>
            <person name="Griggs A."/>
            <person name="Gujja S."/>
            <person name="Hansen M."/>
            <person name="Howarth C."/>
            <person name="Imamovic A."/>
            <person name="Larimer J."/>
            <person name="McCowen C."/>
            <person name="Montmayeur A."/>
            <person name="Murphy C."/>
            <person name="Neiman D."/>
            <person name="Pearson M."/>
            <person name="Priest M."/>
            <person name="Roberts A."/>
            <person name="Saif S."/>
            <person name="Shea T."/>
            <person name="Sisk P."/>
            <person name="Sykes S."/>
            <person name="Wortman J."/>
            <person name="Nusbaum C."/>
            <person name="Birren B."/>
        </authorList>
    </citation>
    <scope>NUCLEOTIDE SEQUENCE [LARGE SCALE GENOMIC DNA]</scope>
    <source>
        <strain evidence="1 2">VS20</strain>
    </source>
</reference>
<sequence>MAATLGGSRELMATIADYVPSREALRTLLEVLPPNLLGNAWTKVLQLLQHPTLDPNALWPIARYNPFEVVFDVRGGFNVRMLPQHEPLWAMGVDVEADYPRGCGVSCWRRVPPQLPAVQGSTRPARTVEKGVRTSSTVELSPSSTVDDVVRYASEVAATSSLCHVTINLSQIEHELESWPAQYEYYTKVFPAALEPYVWSALSPSHIVEVAIVGSNLLATADGVQSAIEWLTSRPARRLCLAEAKVDAHDVTALVTAMRDCTTLSTIELSYDLVLLPAFLSAPLPRHLRRLRLFASEDPYHAETGWHKITSLPVALVTTAIAGSALTHLSIDLDSLGDDQSAATIVSTALERMPSLDHLELLNVRRAPLLNAALEAGAARIATLESMRMHEYQVLTADMFGGGSDY</sequence>
<name>T0PT06_SAPDV</name>
<protein>
    <submittedName>
        <fullName evidence="1">Uncharacterized protein</fullName>
    </submittedName>
</protein>
<accession>T0PT06</accession>